<proteinExistence type="predicted"/>
<dbReference type="Proteomes" id="UP000479710">
    <property type="component" value="Unassembled WGS sequence"/>
</dbReference>
<sequence length="233" mass="24454">MGVGIAKAAEEAAHAAEVEAVVGVGPGAAWHSGGLVVAQALHVLRELPELAIAERPRRTLRDREAEENTGKTVVVIGVDDSEHSSYALEWTVQHLAPGMAGAGSGAELVIVHAKPSPSSVVGFGAGPGSGEVVRYVEADLRKTAEDVVEKARRLCIANAMHALIEVIEGEPRYVLCNAVEKHNAGLLVVGSHGYGAIKRAFLGSVSDYCAHHAHCSVMIVKQPKAKRSRAETV</sequence>
<organism evidence="2 3">
    <name type="scientific">Oryza meyeriana var. granulata</name>
    <dbReference type="NCBI Taxonomy" id="110450"/>
    <lineage>
        <taxon>Eukaryota</taxon>
        <taxon>Viridiplantae</taxon>
        <taxon>Streptophyta</taxon>
        <taxon>Embryophyta</taxon>
        <taxon>Tracheophyta</taxon>
        <taxon>Spermatophyta</taxon>
        <taxon>Magnoliopsida</taxon>
        <taxon>Liliopsida</taxon>
        <taxon>Poales</taxon>
        <taxon>Poaceae</taxon>
        <taxon>BOP clade</taxon>
        <taxon>Oryzoideae</taxon>
        <taxon>Oryzeae</taxon>
        <taxon>Oryzinae</taxon>
        <taxon>Oryza</taxon>
        <taxon>Oryza meyeriana</taxon>
    </lineage>
</organism>
<reference evidence="2 3" key="1">
    <citation type="submission" date="2019-11" db="EMBL/GenBank/DDBJ databases">
        <title>Whole genome sequence of Oryza granulata.</title>
        <authorList>
            <person name="Li W."/>
        </authorList>
    </citation>
    <scope>NUCLEOTIDE SEQUENCE [LARGE SCALE GENOMIC DNA]</scope>
    <source>
        <strain evidence="3">cv. Menghai</strain>
        <tissue evidence="2">Leaf</tissue>
    </source>
</reference>
<feature type="domain" description="UspA" evidence="1">
    <location>
        <begin position="74"/>
        <end position="221"/>
    </location>
</feature>
<dbReference type="PANTHER" id="PTHR46553:SF11">
    <property type="entry name" value="OS07G0673400 PROTEIN"/>
    <property type="match status" value="1"/>
</dbReference>
<dbReference type="SUPFAM" id="SSF52402">
    <property type="entry name" value="Adenine nucleotide alpha hydrolases-like"/>
    <property type="match status" value="1"/>
</dbReference>
<evidence type="ECO:0000313" key="3">
    <source>
        <dbReference type="Proteomes" id="UP000479710"/>
    </source>
</evidence>
<dbReference type="Gene3D" id="3.40.50.620">
    <property type="entry name" value="HUPs"/>
    <property type="match status" value="1"/>
</dbReference>
<dbReference type="PRINTS" id="PR01438">
    <property type="entry name" value="UNVRSLSTRESS"/>
</dbReference>
<dbReference type="OrthoDB" id="843225at2759"/>
<evidence type="ECO:0000259" key="1">
    <source>
        <dbReference type="Pfam" id="PF00582"/>
    </source>
</evidence>
<dbReference type="InterPro" id="IPR014729">
    <property type="entry name" value="Rossmann-like_a/b/a_fold"/>
</dbReference>
<gene>
    <name evidence="2" type="ORF">E2562_020440</name>
</gene>
<accession>A0A6G1D460</accession>
<comment type="caution">
    <text evidence="2">The sequence shown here is derived from an EMBL/GenBank/DDBJ whole genome shotgun (WGS) entry which is preliminary data.</text>
</comment>
<dbReference type="EMBL" id="SPHZ02000007">
    <property type="protein sequence ID" value="KAF0907665.1"/>
    <property type="molecule type" value="Genomic_DNA"/>
</dbReference>
<dbReference type="InterPro" id="IPR006016">
    <property type="entry name" value="UspA"/>
</dbReference>
<dbReference type="Pfam" id="PF00582">
    <property type="entry name" value="Usp"/>
    <property type="match status" value="1"/>
</dbReference>
<dbReference type="PANTHER" id="PTHR46553">
    <property type="entry name" value="ADENINE NUCLEOTIDE ALPHA HYDROLASES-LIKE SUPERFAMILY PROTEIN"/>
    <property type="match status" value="1"/>
</dbReference>
<protein>
    <recommendedName>
        <fullName evidence="1">UspA domain-containing protein</fullName>
    </recommendedName>
</protein>
<name>A0A6G1D460_9ORYZ</name>
<dbReference type="InterPro" id="IPR006015">
    <property type="entry name" value="Universal_stress_UspA"/>
</dbReference>
<dbReference type="CDD" id="cd23659">
    <property type="entry name" value="USP_At3g01520-like"/>
    <property type="match status" value="1"/>
</dbReference>
<evidence type="ECO:0000313" key="2">
    <source>
        <dbReference type="EMBL" id="KAF0907665.1"/>
    </source>
</evidence>
<keyword evidence="3" id="KW-1185">Reference proteome</keyword>
<dbReference type="AlphaFoldDB" id="A0A6G1D460"/>